<sequence>MRKDILTYFTLAGIVLITTFLFWSPFILRATSWFGLNIPNSDFLYIYRHYDGPLYAVVAKTLYNPWKIESFILDISFDVKYFAAHLPLYPLLVRIFVPLFNYSQATIFVNLISTMILGVFFHYFVKHFALTKKPLLLTFVLLMFPRFLVVRSVGAPESLFMLLLLLSLAFFEKNNLLLAGVFGGLATMTKTPGILLFAAYILFFLEKGNVPYVILNGVKNLLRQPRLTWRTLKSNSNELRDPPLIAQADKKRNWRFLYVLLIPLGLLLVFFIYHIQYNDFFAYFHSGDNIHLVAPFAVFNSANRWVGNGWLEDVLLYFFLYLTAVIYLKSIKYRSFFYFSLVFFLGTVMVQHRDIGRYSLPMWPLAAIAFEKFFTSKKFLLVLVLLLPAIYLYAWNFSLQNMLPVSDWTSFFSK</sequence>
<gene>
    <name evidence="2" type="ORF">A2774_04375</name>
</gene>
<reference evidence="2 3" key="1">
    <citation type="journal article" date="2016" name="Nat. Commun.">
        <title>Thousands of microbial genomes shed light on interconnected biogeochemical processes in an aquifer system.</title>
        <authorList>
            <person name="Anantharaman K."/>
            <person name="Brown C.T."/>
            <person name="Hug L.A."/>
            <person name="Sharon I."/>
            <person name="Castelle C.J."/>
            <person name="Probst A.J."/>
            <person name="Thomas B.C."/>
            <person name="Singh A."/>
            <person name="Wilkins M.J."/>
            <person name="Karaoz U."/>
            <person name="Brodie E.L."/>
            <person name="Williams K.H."/>
            <person name="Hubbard S.S."/>
            <person name="Banfield J.F."/>
        </authorList>
    </citation>
    <scope>NUCLEOTIDE SEQUENCE [LARGE SCALE GENOMIC DNA]</scope>
</reference>
<dbReference type="Proteomes" id="UP000177208">
    <property type="component" value="Unassembled WGS sequence"/>
</dbReference>
<feature type="transmembrane region" description="Helical" evidence="1">
    <location>
        <begin position="379"/>
        <end position="398"/>
    </location>
</feature>
<dbReference type="EMBL" id="MFZG01000036">
    <property type="protein sequence ID" value="OGK15502.1"/>
    <property type="molecule type" value="Genomic_DNA"/>
</dbReference>
<protein>
    <submittedName>
        <fullName evidence="2">Uncharacterized protein</fullName>
    </submittedName>
</protein>
<evidence type="ECO:0000313" key="3">
    <source>
        <dbReference type="Proteomes" id="UP000177208"/>
    </source>
</evidence>
<keyword evidence="1" id="KW-0812">Transmembrane</keyword>
<feature type="transmembrane region" description="Helical" evidence="1">
    <location>
        <begin position="137"/>
        <end position="170"/>
    </location>
</feature>
<keyword evidence="1" id="KW-1133">Transmembrane helix</keyword>
<feature type="transmembrane region" description="Helical" evidence="1">
    <location>
        <begin position="81"/>
        <end position="101"/>
    </location>
</feature>
<feature type="transmembrane region" description="Helical" evidence="1">
    <location>
        <begin position="107"/>
        <end position="125"/>
    </location>
</feature>
<name>A0A1F7GA54_9BACT</name>
<feature type="transmembrane region" description="Helical" evidence="1">
    <location>
        <begin position="6"/>
        <end position="28"/>
    </location>
</feature>
<feature type="transmembrane region" description="Helical" evidence="1">
    <location>
        <begin position="310"/>
        <end position="328"/>
    </location>
</feature>
<dbReference type="AlphaFoldDB" id="A0A1F7GA54"/>
<proteinExistence type="predicted"/>
<feature type="transmembrane region" description="Helical" evidence="1">
    <location>
        <begin position="176"/>
        <end position="205"/>
    </location>
</feature>
<organism evidence="2 3">
    <name type="scientific">Candidatus Roizmanbacteria bacterium RIFCSPHIGHO2_01_FULL_39_12c</name>
    <dbReference type="NCBI Taxonomy" id="1802031"/>
    <lineage>
        <taxon>Bacteria</taxon>
        <taxon>Candidatus Roizmaniibacteriota</taxon>
    </lineage>
</organism>
<accession>A0A1F7GA54</accession>
<feature type="transmembrane region" description="Helical" evidence="1">
    <location>
        <begin position="335"/>
        <end position="352"/>
    </location>
</feature>
<evidence type="ECO:0000256" key="1">
    <source>
        <dbReference type="SAM" id="Phobius"/>
    </source>
</evidence>
<feature type="transmembrane region" description="Helical" evidence="1">
    <location>
        <begin position="256"/>
        <end position="275"/>
    </location>
</feature>
<evidence type="ECO:0000313" key="2">
    <source>
        <dbReference type="EMBL" id="OGK15502.1"/>
    </source>
</evidence>
<comment type="caution">
    <text evidence="2">The sequence shown here is derived from an EMBL/GenBank/DDBJ whole genome shotgun (WGS) entry which is preliminary data.</text>
</comment>
<keyword evidence="1" id="KW-0472">Membrane</keyword>